<dbReference type="InterPro" id="IPR000792">
    <property type="entry name" value="Tscrpt_reg_LuxR_C"/>
</dbReference>
<dbReference type="SMART" id="SM00421">
    <property type="entry name" value="HTH_LUXR"/>
    <property type="match status" value="1"/>
</dbReference>
<dbReference type="GO" id="GO:0006355">
    <property type="term" value="P:regulation of DNA-templated transcription"/>
    <property type="evidence" value="ECO:0007669"/>
    <property type="project" value="InterPro"/>
</dbReference>
<keyword evidence="9" id="KW-1185">Reference proteome</keyword>
<dbReference type="GO" id="GO:0003677">
    <property type="term" value="F:DNA binding"/>
    <property type="evidence" value="ECO:0007669"/>
    <property type="project" value="UniProtKB-KW"/>
</dbReference>
<dbReference type="KEGG" id="senf:GJR95_36215"/>
<dbReference type="Pfam" id="PF00196">
    <property type="entry name" value="GerE"/>
    <property type="match status" value="1"/>
</dbReference>
<dbReference type="PROSITE" id="PS50110">
    <property type="entry name" value="RESPONSE_REGULATORY"/>
    <property type="match status" value="1"/>
</dbReference>
<dbReference type="AlphaFoldDB" id="A0A6P1W6Z1"/>
<dbReference type="SUPFAM" id="SSF46894">
    <property type="entry name" value="C-terminal effector domain of the bipartite response regulators"/>
    <property type="match status" value="1"/>
</dbReference>
<dbReference type="PRINTS" id="PR00038">
    <property type="entry name" value="HTHLUXR"/>
</dbReference>
<evidence type="ECO:0000256" key="2">
    <source>
        <dbReference type="ARBA" id="ARBA00023015"/>
    </source>
</evidence>
<evidence type="ECO:0000259" key="7">
    <source>
        <dbReference type="PROSITE" id="PS50110"/>
    </source>
</evidence>
<dbReference type="RefSeq" id="WP_162390523.1">
    <property type="nucleotide sequence ID" value="NZ_CP045997.1"/>
</dbReference>
<keyword evidence="2" id="KW-0805">Transcription regulation</keyword>
<dbReference type="Gene3D" id="3.40.50.2300">
    <property type="match status" value="1"/>
</dbReference>
<evidence type="ECO:0000259" key="6">
    <source>
        <dbReference type="PROSITE" id="PS50043"/>
    </source>
</evidence>
<evidence type="ECO:0000313" key="9">
    <source>
        <dbReference type="Proteomes" id="UP000464577"/>
    </source>
</evidence>
<organism evidence="8 9">
    <name type="scientific">Spirosoma endbachense</name>
    <dbReference type="NCBI Taxonomy" id="2666025"/>
    <lineage>
        <taxon>Bacteria</taxon>
        <taxon>Pseudomonadati</taxon>
        <taxon>Bacteroidota</taxon>
        <taxon>Cytophagia</taxon>
        <taxon>Cytophagales</taxon>
        <taxon>Cytophagaceae</taxon>
        <taxon>Spirosoma</taxon>
    </lineage>
</organism>
<dbReference type="PANTHER" id="PTHR44688">
    <property type="entry name" value="DNA-BINDING TRANSCRIPTIONAL ACTIVATOR DEVR_DOSR"/>
    <property type="match status" value="1"/>
</dbReference>
<dbReference type="InterPro" id="IPR016032">
    <property type="entry name" value="Sig_transdc_resp-reg_C-effctor"/>
</dbReference>
<dbReference type="Gene3D" id="1.10.10.10">
    <property type="entry name" value="Winged helix-like DNA-binding domain superfamily/Winged helix DNA-binding domain"/>
    <property type="match status" value="1"/>
</dbReference>
<dbReference type="PROSITE" id="PS50043">
    <property type="entry name" value="HTH_LUXR_2"/>
    <property type="match status" value="1"/>
</dbReference>
<sequence length="211" mass="23549">MYNIVLVDDHQVVLESFANLLATSDRFRVVGTAQYESDLFHILEQNHLNGQVVNVLVTDMLMPNLNILKLVSSVKAKYRNVAILVLSGSDDVGMIRQVKQAGASGYVTKTADKAELFDAILAVAAGRQYMDSRVFAMQEMPSASSMDDLLTDRETQIVSLILDELSSNQIAERLFISFNTVETHRKRIYQKLGVTTSLGLMKRSLSRAFSR</sequence>
<dbReference type="EMBL" id="CP045997">
    <property type="protein sequence ID" value="QHW00133.1"/>
    <property type="molecule type" value="Genomic_DNA"/>
</dbReference>
<name>A0A6P1W6Z1_9BACT</name>
<dbReference type="Pfam" id="PF00072">
    <property type="entry name" value="Response_reg"/>
    <property type="match status" value="1"/>
</dbReference>
<keyword evidence="3" id="KW-0238">DNA-binding</keyword>
<dbReference type="InterPro" id="IPR036388">
    <property type="entry name" value="WH-like_DNA-bd_sf"/>
</dbReference>
<evidence type="ECO:0000256" key="1">
    <source>
        <dbReference type="ARBA" id="ARBA00022553"/>
    </source>
</evidence>
<evidence type="ECO:0000256" key="5">
    <source>
        <dbReference type="PROSITE-ProRule" id="PRU00169"/>
    </source>
</evidence>
<proteinExistence type="predicted"/>
<feature type="domain" description="HTH luxR-type" evidence="6">
    <location>
        <begin position="143"/>
        <end position="208"/>
    </location>
</feature>
<feature type="domain" description="Response regulatory" evidence="7">
    <location>
        <begin position="3"/>
        <end position="124"/>
    </location>
</feature>
<gene>
    <name evidence="8" type="ORF">GJR95_36215</name>
</gene>
<dbReference type="PANTHER" id="PTHR44688:SF16">
    <property type="entry name" value="DNA-BINDING TRANSCRIPTIONAL ACTIVATOR DEVR_DOSR"/>
    <property type="match status" value="1"/>
</dbReference>
<keyword evidence="4" id="KW-0804">Transcription</keyword>
<accession>A0A6P1W6Z1</accession>
<dbReference type="CDD" id="cd06170">
    <property type="entry name" value="LuxR_C_like"/>
    <property type="match status" value="1"/>
</dbReference>
<dbReference type="CDD" id="cd17535">
    <property type="entry name" value="REC_NarL-like"/>
    <property type="match status" value="1"/>
</dbReference>
<evidence type="ECO:0000313" key="8">
    <source>
        <dbReference type="EMBL" id="QHW00133.1"/>
    </source>
</evidence>
<evidence type="ECO:0000256" key="4">
    <source>
        <dbReference type="ARBA" id="ARBA00023163"/>
    </source>
</evidence>
<keyword evidence="1 5" id="KW-0597">Phosphoprotein</keyword>
<dbReference type="SMART" id="SM00448">
    <property type="entry name" value="REC"/>
    <property type="match status" value="1"/>
</dbReference>
<dbReference type="SUPFAM" id="SSF52172">
    <property type="entry name" value="CheY-like"/>
    <property type="match status" value="1"/>
</dbReference>
<feature type="modified residue" description="4-aspartylphosphate" evidence="5">
    <location>
        <position position="59"/>
    </location>
</feature>
<dbReference type="Proteomes" id="UP000464577">
    <property type="component" value="Chromosome"/>
</dbReference>
<reference evidence="8 9" key="1">
    <citation type="submission" date="2019-11" db="EMBL/GenBank/DDBJ databases">
        <title>Spirosoma endbachense sp. nov., isolated from a natural salt meadow.</title>
        <authorList>
            <person name="Rojas J."/>
            <person name="Ambika Manirajan B."/>
            <person name="Ratering S."/>
            <person name="Suarez C."/>
            <person name="Geissler-Plaum R."/>
            <person name="Schnell S."/>
        </authorList>
    </citation>
    <scope>NUCLEOTIDE SEQUENCE [LARGE SCALE GENOMIC DNA]</scope>
    <source>
        <strain evidence="8 9">I-24</strain>
    </source>
</reference>
<dbReference type="InterPro" id="IPR011006">
    <property type="entry name" value="CheY-like_superfamily"/>
</dbReference>
<evidence type="ECO:0000256" key="3">
    <source>
        <dbReference type="ARBA" id="ARBA00023125"/>
    </source>
</evidence>
<dbReference type="GO" id="GO:0000160">
    <property type="term" value="P:phosphorelay signal transduction system"/>
    <property type="evidence" value="ECO:0007669"/>
    <property type="project" value="InterPro"/>
</dbReference>
<protein>
    <submittedName>
        <fullName evidence="8">Response regulator</fullName>
    </submittedName>
</protein>
<dbReference type="InterPro" id="IPR058245">
    <property type="entry name" value="NreC/VraR/RcsB-like_REC"/>
</dbReference>
<dbReference type="InterPro" id="IPR001789">
    <property type="entry name" value="Sig_transdc_resp-reg_receiver"/>
</dbReference>